<name>A0A498KUF6_MALDO</name>
<dbReference type="STRING" id="3750.A0A498KUF6"/>
<proteinExistence type="predicted"/>
<reference evidence="2 3" key="1">
    <citation type="submission" date="2018-10" db="EMBL/GenBank/DDBJ databases">
        <title>A high-quality apple genome assembly.</title>
        <authorList>
            <person name="Hu J."/>
        </authorList>
    </citation>
    <scope>NUCLEOTIDE SEQUENCE [LARGE SCALE GENOMIC DNA]</scope>
    <source>
        <strain evidence="3">cv. HFTH1</strain>
        <tissue evidence="2">Young leaf</tissue>
    </source>
</reference>
<dbReference type="GO" id="GO:0009555">
    <property type="term" value="P:pollen development"/>
    <property type="evidence" value="ECO:0007669"/>
    <property type="project" value="InterPro"/>
</dbReference>
<sequence length="331" mass="38073">MAFSSRLLSKSRQLCGNGFILQQERVIPVRYFVKEASRPVLKGDEMLKNIFLDVKKKFETALGILRKEKITIDPEDPAAVSQYAKVMKTIRENLLRKGVVGNANKEIDREEWEGSKGADLFSESQRIKHTIQSRTQDIPDARTYLLTLKEIRIKAVSRRLLLEPMWNYSVVPFEACVTMLVIMPSIVSPPFGKQRWLILAGCQAWLRELQKLFGVGKTAKVRGLTDELGAEAMMMDALEKVEKELKKPLLRNDKKGMAVLMAEFEKINQKLGIRKEDLPKYEEQLELKKAKAQLEELKKDALEAMETQKKREEFKDEAMVDVKSLDIRNFI</sequence>
<dbReference type="AlphaFoldDB" id="A0A498KUF6"/>
<dbReference type="Proteomes" id="UP000290289">
    <property type="component" value="Chromosome 1"/>
</dbReference>
<dbReference type="InterPro" id="IPR031432">
    <property type="entry name" value="MGP1"/>
</dbReference>
<dbReference type="EMBL" id="RDQH01000327">
    <property type="protein sequence ID" value="RXI09382.1"/>
    <property type="molecule type" value="Genomic_DNA"/>
</dbReference>
<keyword evidence="3" id="KW-1185">Reference proteome</keyword>
<comment type="caution">
    <text evidence="2">The sequence shown here is derived from an EMBL/GenBank/DDBJ whole genome shotgun (WGS) entry which is preliminary data.</text>
</comment>
<evidence type="ECO:0000256" key="1">
    <source>
        <dbReference type="SAM" id="Coils"/>
    </source>
</evidence>
<dbReference type="PANTHER" id="PTHR36013:SF2">
    <property type="entry name" value="ATP SYNTHASE 24 KDA SUBUNIT, MITOCHONDRIAL-RELATED"/>
    <property type="match status" value="1"/>
</dbReference>
<evidence type="ECO:0000313" key="3">
    <source>
        <dbReference type="Proteomes" id="UP000290289"/>
    </source>
</evidence>
<keyword evidence="1" id="KW-0175">Coiled coil</keyword>
<accession>A0A498KUF6</accession>
<evidence type="ECO:0008006" key="4">
    <source>
        <dbReference type="Google" id="ProtNLM"/>
    </source>
</evidence>
<gene>
    <name evidence="2" type="ORF">DVH24_033999</name>
</gene>
<evidence type="ECO:0000313" key="2">
    <source>
        <dbReference type="EMBL" id="RXI09382.1"/>
    </source>
</evidence>
<protein>
    <recommendedName>
        <fullName evidence="4">ATP synthase 24 kDa subunit, mitochondrial</fullName>
    </recommendedName>
</protein>
<dbReference type="PANTHER" id="PTHR36013">
    <property type="entry name" value="ATP SYNTHASE 24 KDA SUBUNIT, MITOCHONDRIAL-RELATED"/>
    <property type="match status" value="1"/>
</dbReference>
<feature type="coiled-coil region" evidence="1">
    <location>
        <begin position="280"/>
        <end position="311"/>
    </location>
</feature>
<dbReference type="Pfam" id="PF15704">
    <property type="entry name" value="Mt_ATP_synt"/>
    <property type="match status" value="3"/>
</dbReference>
<organism evidence="2 3">
    <name type="scientific">Malus domestica</name>
    <name type="common">Apple</name>
    <name type="synonym">Pyrus malus</name>
    <dbReference type="NCBI Taxonomy" id="3750"/>
    <lineage>
        <taxon>Eukaryota</taxon>
        <taxon>Viridiplantae</taxon>
        <taxon>Streptophyta</taxon>
        <taxon>Embryophyta</taxon>
        <taxon>Tracheophyta</taxon>
        <taxon>Spermatophyta</taxon>
        <taxon>Magnoliopsida</taxon>
        <taxon>eudicotyledons</taxon>
        <taxon>Gunneridae</taxon>
        <taxon>Pentapetalae</taxon>
        <taxon>rosids</taxon>
        <taxon>fabids</taxon>
        <taxon>Rosales</taxon>
        <taxon>Rosaceae</taxon>
        <taxon>Amygdaloideae</taxon>
        <taxon>Maleae</taxon>
        <taxon>Malus</taxon>
    </lineage>
</organism>